<feature type="domain" description="Domain of unknown function DB" evidence="3">
    <location>
        <begin position="826"/>
        <end position="926"/>
    </location>
</feature>
<feature type="region of interest" description="Disordered" evidence="1">
    <location>
        <begin position="108"/>
        <end position="143"/>
    </location>
</feature>
<keyword evidence="5" id="KW-1185">Reference proteome</keyword>
<feature type="compositionally biased region" description="Polar residues" evidence="1">
    <location>
        <begin position="208"/>
        <end position="221"/>
    </location>
</feature>
<sequence>MKYLTLDPSRRKGSPHSTDLERTLSDLVGESYKFIRMADDMHDIAGYLSEMRVCFIILTVTVYIVLAILIIKWCMHRSHRQANATGTARGRTPNNRFDYQTTDEYQNATTTGQTNTDELTAVRSDGQIGLGMGNKSTPSYMGRNHRNQVPSFMRHGMHMNHHQGGTTYGGAASASAQDTRNSPSTRLIGATTGSNDVSQAEALPNKQPPTHTTAGVHSHTSAFHAHHQPHIHHHPIPHIVTTAETTTTNTNGSPTEDTIIGPIGTSTPTTITTSASGTPQTAMVSLRHHNRNTGLMSSERQEITATEIPNLPGLPILPPLLIPNGVLPNTDQWPGSPQFPPSTGVQPSPSGAPWPPYNGQVPTGSHTWRTKTEPTGFRGPPQPPPGIMLPPSDTDEAVGTPVPLGTEEAGESIDGREMGGGQDRSISVSSTGGAGQVDVLHAIDTSASTSPFIGERPNIESKHVDSTPFPTLLPWSATQAPLPNPSGPPGLGPSGQVSQIGENFGQIAPTSVVAPTRNKNGAIDGEIHTGFTGQGASRVGQSRKGVIPPPQTLGPESQGELEMIPSESERARTQMESNHGNSGWDTVPPLPIHPGSTWVPLKFNVHMSEEKRTTVAVNAGDTLATAVPNAETTPPIQSASNSANTNSGSISVEPSGYRPTSVLISRRGDLPLPTEEDRSHLSHTGVDEKWVALGGTGKEIAVNNTHQTAAKTTDLAGVNNLNNTGIFGDKINVVIDQVFNQQTINALTALVGRKPHHSSSHRESKTNALIPSQTPIPPQMPSLSSTPPQPNTDISTTGTQAASCGVAPDFRPCVPTEIASRRLLQCCQQKLMPPGCLELCRYDITQPEIKKAFDAGKCGILNVAPFLECASQGHDNLNCCRHRNVAGKSGPQCEVFCNPTGKTGIGSLGIQHLTCQSVIGDLLQCHHSGLRDV</sequence>
<dbReference type="InterPro" id="IPR002602">
    <property type="entry name" value="DB"/>
</dbReference>
<feature type="transmembrane region" description="Helical" evidence="2">
    <location>
        <begin position="53"/>
        <end position="73"/>
    </location>
</feature>
<evidence type="ECO:0000313" key="5">
    <source>
        <dbReference type="Proteomes" id="UP001201812"/>
    </source>
</evidence>
<feature type="region of interest" description="Disordered" evidence="1">
    <location>
        <begin position="161"/>
        <end position="229"/>
    </location>
</feature>
<feature type="region of interest" description="Disordered" evidence="1">
    <location>
        <begin position="531"/>
        <end position="560"/>
    </location>
</feature>
<dbReference type="PANTHER" id="PTHR21679:SF5">
    <property type="entry name" value="DOMAIN OF UNKNOWN FUNCTION DB DOMAIN-CONTAINING PROTEIN"/>
    <property type="match status" value="1"/>
</dbReference>
<dbReference type="AlphaFoldDB" id="A0AAD4MYD2"/>
<keyword evidence="2" id="KW-0472">Membrane</keyword>
<accession>A0AAD4MYD2</accession>
<organism evidence="4 5">
    <name type="scientific">Ditylenchus destructor</name>
    <dbReference type="NCBI Taxonomy" id="166010"/>
    <lineage>
        <taxon>Eukaryota</taxon>
        <taxon>Metazoa</taxon>
        <taxon>Ecdysozoa</taxon>
        <taxon>Nematoda</taxon>
        <taxon>Chromadorea</taxon>
        <taxon>Rhabditida</taxon>
        <taxon>Tylenchina</taxon>
        <taxon>Tylenchomorpha</taxon>
        <taxon>Sphaerularioidea</taxon>
        <taxon>Anguinidae</taxon>
        <taxon>Anguininae</taxon>
        <taxon>Ditylenchus</taxon>
    </lineage>
</organism>
<dbReference type="Proteomes" id="UP001201812">
    <property type="component" value="Unassembled WGS sequence"/>
</dbReference>
<evidence type="ECO:0000256" key="2">
    <source>
        <dbReference type="SAM" id="Phobius"/>
    </source>
</evidence>
<dbReference type="EMBL" id="JAKKPZ010000040">
    <property type="protein sequence ID" value="KAI1707567.1"/>
    <property type="molecule type" value="Genomic_DNA"/>
</dbReference>
<gene>
    <name evidence="4" type="ORF">DdX_12403</name>
</gene>
<dbReference type="PANTHER" id="PTHR21679">
    <property type="entry name" value="DOMAIN OF UNKNOWN FUNCTION DB DOMAIN-CONTAINING PROTEIN-RELATED"/>
    <property type="match status" value="1"/>
</dbReference>
<feature type="compositionally biased region" description="Polar residues" evidence="1">
    <location>
        <begin position="177"/>
        <end position="198"/>
    </location>
</feature>
<feature type="region of interest" description="Disordered" evidence="1">
    <location>
        <begin position="754"/>
        <end position="800"/>
    </location>
</feature>
<feature type="region of interest" description="Disordered" evidence="1">
    <location>
        <begin position="245"/>
        <end position="278"/>
    </location>
</feature>
<protein>
    <submittedName>
        <fullName evidence="4">DB module domain-containing protein</fullName>
    </submittedName>
</protein>
<reference evidence="4" key="1">
    <citation type="submission" date="2022-01" db="EMBL/GenBank/DDBJ databases">
        <title>Genome Sequence Resource for Two Populations of Ditylenchus destructor, the Migratory Endoparasitic Phytonematode.</title>
        <authorList>
            <person name="Zhang H."/>
            <person name="Lin R."/>
            <person name="Xie B."/>
        </authorList>
    </citation>
    <scope>NUCLEOTIDE SEQUENCE</scope>
    <source>
        <strain evidence="4">BazhouSP</strain>
    </source>
</reference>
<feature type="compositionally biased region" description="Low complexity" evidence="1">
    <location>
        <begin position="638"/>
        <end position="651"/>
    </location>
</feature>
<keyword evidence="2" id="KW-1133">Transmembrane helix</keyword>
<keyword evidence="2" id="KW-0812">Transmembrane</keyword>
<feature type="region of interest" description="Disordered" evidence="1">
    <location>
        <begin position="329"/>
        <end position="433"/>
    </location>
</feature>
<dbReference type="Pfam" id="PF01682">
    <property type="entry name" value="DB"/>
    <property type="match status" value="1"/>
</dbReference>
<name>A0AAD4MYD2_9BILA</name>
<evidence type="ECO:0000313" key="4">
    <source>
        <dbReference type="EMBL" id="KAI1707567.1"/>
    </source>
</evidence>
<feature type="compositionally biased region" description="Polar residues" evidence="1">
    <location>
        <begin position="781"/>
        <end position="800"/>
    </location>
</feature>
<evidence type="ECO:0000259" key="3">
    <source>
        <dbReference type="Pfam" id="PF01682"/>
    </source>
</evidence>
<feature type="compositionally biased region" description="Polar residues" evidence="1">
    <location>
        <begin position="108"/>
        <end position="118"/>
    </location>
</feature>
<evidence type="ECO:0000256" key="1">
    <source>
        <dbReference type="SAM" id="MobiDB-lite"/>
    </source>
</evidence>
<comment type="caution">
    <text evidence="4">The sequence shown here is derived from an EMBL/GenBank/DDBJ whole genome shotgun (WGS) entry which is preliminary data.</text>
</comment>
<feature type="region of interest" description="Disordered" evidence="1">
    <location>
        <begin position="628"/>
        <end position="657"/>
    </location>
</feature>
<proteinExistence type="predicted"/>
<feature type="compositionally biased region" description="Polar residues" evidence="1">
    <location>
        <begin position="330"/>
        <end position="349"/>
    </location>
</feature>